<comment type="caution">
    <text evidence="3">The sequence shown here is derived from an EMBL/GenBank/DDBJ whole genome shotgun (WGS) entry which is preliminary data.</text>
</comment>
<keyword evidence="1" id="KW-0812">Transmembrane</keyword>
<dbReference type="InterPro" id="IPR055568">
    <property type="entry name" value="DUF7144"/>
</dbReference>
<dbReference type="EMBL" id="JAAKZV010000003">
    <property type="protein sequence ID" value="NGN62623.1"/>
    <property type="molecule type" value="Genomic_DNA"/>
</dbReference>
<evidence type="ECO:0000256" key="1">
    <source>
        <dbReference type="SAM" id="Phobius"/>
    </source>
</evidence>
<evidence type="ECO:0000313" key="3">
    <source>
        <dbReference type="EMBL" id="NGN62623.1"/>
    </source>
</evidence>
<accession>A0A6G4TS55</accession>
<keyword evidence="4" id="KW-1185">Reference proteome</keyword>
<dbReference type="AlphaFoldDB" id="A0A6G4TS55"/>
<keyword evidence="1" id="KW-1133">Transmembrane helix</keyword>
<dbReference type="Pfam" id="PF23636">
    <property type="entry name" value="DUF7144"/>
    <property type="match status" value="1"/>
</dbReference>
<proteinExistence type="predicted"/>
<organism evidence="3 4">
    <name type="scientific">Streptomyces coryli</name>
    <dbReference type="NCBI Taxonomy" id="1128680"/>
    <lineage>
        <taxon>Bacteria</taxon>
        <taxon>Bacillati</taxon>
        <taxon>Actinomycetota</taxon>
        <taxon>Actinomycetes</taxon>
        <taxon>Kitasatosporales</taxon>
        <taxon>Streptomycetaceae</taxon>
        <taxon>Streptomyces</taxon>
    </lineage>
</organism>
<evidence type="ECO:0000313" key="4">
    <source>
        <dbReference type="Proteomes" id="UP000481583"/>
    </source>
</evidence>
<name>A0A6G4TS55_9ACTN</name>
<dbReference type="Proteomes" id="UP000481583">
    <property type="component" value="Unassembled WGS sequence"/>
</dbReference>
<gene>
    <name evidence="3" type="ORF">G5C51_01720</name>
</gene>
<feature type="domain" description="DUF7144" evidence="2">
    <location>
        <begin position="13"/>
        <end position="125"/>
    </location>
</feature>
<feature type="transmembrane region" description="Helical" evidence="1">
    <location>
        <begin position="56"/>
        <end position="76"/>
    </location>
</feature>
<protein>
    <recommendedName>
        <fullName evidence="2">DUF7144 domain-containing protein</fullName>
    </recommendedName>
</protein>
<feature type="transmembrane region" description="Helical" evidence="1">
    <location>
        <begin position="106"/>
        <end position="124"/>
    </location>
</feature>
<feature type="transmembrane region" description="Helical" evidence="1">
    <location>
        <begin position="12"/>
        <end position="36"/>
    </location>
</feature>
<evidence type="ECO:0000259" key="2">
    <source>
        <dbReference type="Pfam" id="PF23636"/>
    </source>
</evidence>
<reference evidence="3 4" key="1">
    <citation type="submission" date="2020-02" db="EMBL/GenBank/DDBJ databases">
        <title>Whole-genome analyses of novel actinobacteria.</title>
        <authorList>
            <person name="Sahin N."/>
        </authorList>
    </citation>
    <scope>NUCLEOTIDE SEQUENCE [LARGE SCALE GENOMIC DNA]</scope>
    <source>
        <strain evidence="3 4">A7024</strain>
    </source>
</reference>
<sequence>MESGPNPVAVGFSVLAGSMMLLTGIYHAIVGLAAIIDDKFFVATANYSFEFDTTTWGWLQLISGLVLVVTAGGIFGGHTWARVVGIAVAGLSAVESFFFIPYHPVWAILIIAFDVVAIWALSVYGSNGRPRQG</sequence>
<feature type="transmembrane region" description="Helical" evidence="1">
    <location>
        <begin position="83"/>
        <end position="100"/>
    </location>
</feature>
<keyword evidence="1" id="KW-0472">Membrane</keyword>